<keyword evidence="3" id="KW-1185">Reference proteome</keyword>
<evidence type="ECO:0000256" key="1">
    <source>
        <dbReference type="SAM" id="Phobius"/>
    </source>
</evidence>
<organism evidence="2 3">
    <name type="scientific">Porites lobata</name>
    <dbReference type="NCBI Taxonomy" id="104759"/>
    <lineage>
        <taxon>Eukaryota</taxon>
        <taxon>Metazoa</taxon>
        <taxon>Cnidaria</taxon>
        <taxon>Anthozoa</taxon>
        <taxon>Hexacorallia</taxon>
        <taxon>Scleractinia</taxon>
        <taxon>Fungiina</taxon>
        <taxon>Poritidae</taxon>
        <taxon>Porites</taxon>
    </lineage>
</organism>
<sequence>MTDGKKLSKKTVGCVCVLFAYILQMFSALLCGRIFGLRFPRDPVLYNPLQVLFRMLRWLAEHPVLPP</sequence>
<proteinExistence type="predicted"/>
<dbReference type="Proteomes" id="UP001159405">
    <property type="component" value="Unassembled WGS sequence"/>
</dbReference>
<gene>
    <name evidence="2" type="ORF">PLOB_00047183</name>
</gene>
<reference evidence="2 3" key="1">
    <citation type="submission" date="2022-05" db="EMBL/GenBank/DDBJ databases">
        <authorList>
            <consortium name="Genoscope - CEA"/>
            <person name="William W."/>
        </authorList>
    </citation>
    <scope>NUCLEOTIDE SEQUENCE [LARGE SCALE GENOMIC DNA]</scope>
</reference>
<keyword evidence="1" id="KW-0812">Transmembrane</keyword>
<accession>A0ABN8SG45</accession>
<evidence type="ECO:0000313" key="3">
    <source>
        <dbReference type="Proteomes" id="UP001159405"/>
    </source>
</evidence>
<comment type="caution">
    <text evidence="2">The sequence shown here is derived from an EMBL/GenBank/DDBJ whole genome shotgun (WGS) entry which is preliminary data.</text>
</comment>
<feature type="transmembrane region" description="Helical" evidence="1">
    <location>
        <begin position="12"/>
        <end position="35"/>
    </location>
</feature>
<dbReference type="EMBL" id="CALNXK010000867">
    <property type="protein sequence ID" value="CAH3190484.1"/>
    <property type="molecule type" value="Genomic_DNA"/>
</dbReference>
<keyword evidence="1" id="KW-1133">Transmembrane helix</keyword>
<name>A0ABN8SG45_9CNID</name>
<keyword evidence="1" id="KW-0472">Membrane</keyword>
<protein>
    <submittedName>
        <fullName evidence="2">Uncharacterized protein</fullName>
    </submittedName>
</protein>
<evidence type="ECO:0000313" key="2">
    <source>
        <dbReference type="EMBL" id="CAH3190484.1"/>
    </source>
</evidence>
<feature type="non-terminal residue" evidence="2">
    <location>
        <position position="67"/>
    </location>
</feature>